<reference evidence="1 2" key="2">
    <citation type="submission" date="2018-11" db="EMBL/GenBank/DDBJ databases">
        <authorList>
            <consortium name="Pathogen Informatics"/>
        </authorList>
    </citation>
    <scope>NUCLEOTIDE SEQUENCE [LARGE SCALE GENOMIC DNA]</scope>
</reference>
<dbReference type="AlphaFoldDB" id="A0A0R3SLT3"/>
<organism evidence="3">
    <name type="scientific">Hymenolepis diminuta</name>
    <name type="common">Rat tapeworm</name>
    <dbReference type="NCBI Taxonomy" id="6216"/>
    <lineage>
        <taxon>Eukaryota</taxon>
        <taxon>Metazoa</taxon>
        <taxon>Spiralia</taxon>
        <taxon>Lophotrochozoa</taxon>
        <taxon>Platyhelminthes</taxon>
        <taxon>Cestoda</taxon>
        <taxon>Eucestoda</taxon>
        <taxon>Cyclophyllidea</taxon>
        <taxon>Hymenolepididae</taxon>
        <taxon>Hymenolepis</taxon>
    </lineage>
</organism>
<reference evidence="3" key="1">
    <citation type="submission" date="2017-02" db="UniProtKB">
        <authorList>
            <consortium name="WormBaseParasite"/>
        </authorList>
    </citation>
    <scope>IDENTIFICATION</scope>
</reference>
<protein>
    <submittedName>
        <fullName evidence="3">Ovule protein</fullName>
    </submittedName>
</protein>
<dbReference type="OrthoDB" id="10657058at2759"/>
<dbReference type="EMBL" id="UYSG01003662">
    <property type="protein sequence ID" value="VDL58214.1"/>
    <property type="molecule type" value="Genomic_DNA"/>
</dbReference>
<proteinExistence type="predicted"/>
<gene>
    <name evidence="1" type="ORF">HDID_LOCUS5896</name>
</gene>
<accession>A0A0R3SLT3</accession>
<evidence type="ECO:0000313" key="2">
    <source>
        <dbReference type="Proteomes" id="UP000274504"/>
    </source>
</evidence>
<evidence type="ECO:0000313" key="1">
    <source>
        <dbReference type="EMBL" id="VDL58214.1"/>
    </source>
</evidence>
<sequence>MKEDNAHLSSLALSSSDRVECMQFGKELPSNLRAYYTPPSSFVIPEIQAQANLTSSSSSPQMRPIFLCHCEKKCQALCHSDIVPCPGWTL</sequence>
<name>A0A0R3SLT3_HYMDI</name>
<dbReference type="WBParaSite" id="HDID_0000589801-mRNA-1">
    <property type="protein sequence ID" value="HDID_0000589801-mRNA-1"/>
    <property type="gene ID" value="HDID_0000589801"/>
</dbReference>
<evidence type="ECO:0000313" key="3">
    <source>
        <dbReference type="WBParaSite" id="HDID_0000589801-mRNA-1"/>
    </source>
</evidence>
<dbReference type="Proteomes" id="UP000274504">
    <property type="component" value="Unassembled WGS sequence"/>
</dbReference>